<dbReference type="EMBL" id="ML213506">
    <property type="protein sequence ID" value="TFK54095.1"/>
    <property type="molecule type" value="Genomic_DNA"/>
</dbReference>
<evidence type="ECO:0000256" key="1">
    <source>
        <dbReference type="SAM" id="MobiDB-lite"/>
    </source>
</evidence>
<dbReference type="Proteomes" id="UP000305948">
    <property type="component" value="Unassembled WGS sequence"/>
</dbReference>
<sequence>MAAVENKKRKRGADPCRITYLAPDGRIFERLFKEGSLEETKGTVRGKLGLPVHTPISLTQLREGKAIELEDDDDFESFQILTKSASSVEIRVTVGDGPRTQALRLPDEPTDETSGLQKPRKRRKNKKKDISRSLSHLPTPSITSEKSHDDRAVAPPVNLGASTSLAVPPFVPNTADEPVDEQPKKKKQKRDHQSTTDVQHFGDSSTLTPAGVGEGKAGRKKQKSEAAKAIKSAAATPIAGPSTPAAISAKPKSAVGVPAMAEEEAAPPKKKGRKSKQQAVEEPPPPDAVGDSADLNGKKNKKSKQVQEVSTRQGGVGTSTVPVLLADEPAPAPAEKNKRNKKSKDVEGDARRTGVRPEPTPASRALQSGVAAAPVAEAKRKTKKSKSKEAGEEPTSRLTESIPLTAPLKQSTPSASVAVDAKKKSKSKVQELTTDPVPSSPFSAVARRIALDIA</sequence>
<proteinExistence type="predicted"/>
<feature type="compositionally biased region" description="Polar residues" evidence="1">
    <location>
        <begin position="195"/>
        <end position="208"/>
    </location>
</feature>
<dbReference type="STRING" id="5364.A0A5C3NAQ0"/>
<keyword evidence="3" id="KW-1185">Reference proteome</keyword>
<evidence type="ECO:0000313" key="2">
    <source>
        <dbReference type="EMBL" id="TFK54095.1"/>
    </source>
</evidence>
<gene>
    <name evidence="2" type="ORF">OE88DRAFT_1151618</name>
</gene>
<dbReference type="OrthoDB" id="3357439at2759"/>
<feature type="compositionally biased region" description="Basic residues" evidence="1">
    <location>
        <begin position="118"/>
        <end position="129"/>
    </location>
</feature>
<organism evidence="2 3">
    <name type="scientific">Heliocybe sulcata</name>
    <dbReference type="NCBI Taxonomy" id="5364"/>
    <lineage>
        <taxon>Eukaryota</taxon>
        <taxon>Fungi</taxon>
        <taxon>Dikarya</taxon>
        <taxon>Basidiomycota</taxon>
        <taxon>Agaricomycotina</taxon>
        <taxon>Agaricomycetes</taxon>
        <taxon>Gloeophyllales</taxon>
        <taxon>Gloeophyllaceae</taxon>
        <taxon>Heliocybe</taxon>
    </lineage>
</organism>
<feature type="compositionally biased region" description="Polar residues" evidence="1">
    <location>
        <begin position="430"/>
        <end position="441"/>
    </location>
</feature>
<protein>
    <submittedName>
        <fullName evidence="2">Uncharacterized protein</fullName>
    </submittedName>
</protein>
<dbReference type="AlphaFoldDB" id="A0A5C3NAQ0"/>
<feature type="compositionally biased region" description="Basic and acidic residues" evidence="1">
    <location>
        <begin position="343"/>
        <end position="352"/>
    </location>
</feature>
<accession>A0A5C3NAQ0</accession>
<evidence type="ECO:0000313" key="3">
    <source>
        <dbReference type="Proteomes" id="UP000305948"/>
    </source>
</evidence>
<name>A0A5C3NAQ0_9AGAM</name>
<feature type="region of interest" description="Disordered" evidence="1">
    <location>
        <begin position="93"/>
        <end position="441"/>
    </location>
</feature>
<feature type="compositionally biased region" description="Polar residues" evidence="1">
    <location>
        <begin position="132"/>
        <end position="144"/>
    </location>
</feature>
<reference evidence="2 3" key="1">
    <citation type="journal article" date="2019" name="Nat. Ecol. Evol.">
        <title>Megaphylogeny resolves global patterns of mushroom evolution.</title>
        <authorList>
            <person name="Varga T."/>
            <person name="Krizsan K."/>
            <person name="Foldi C."/>
            <person name="Dima B."/>
            <person name="Sanchez-Garcia M."/>
            <person name="Sanchez-Ramirez S."/>
            <person name="Szollosi G.J."/>
            <person name="Szarkandi J.G."/>
            <person name="Papp V."/>
            <person name="Albert L."/>
            <person name="Andreopoulos W."/>
            <person name="Angelini C."/>
            <person name="Antonin V."/>
            <person name="Barry K.W."/>
            <person name="Bougher N.L."/>
            <person name="Buchanan P."/>
            <person name="Buyck B."/>
            <person name="Bense V."/>
            <person name="Catcheside P."/>
            <person name="Chovatia M."/>
            <person name="Cooper J."/>
            <person name="Damon W."/>
            <person name="Desjardin D."/>
            <person name="Finy P."/>
            <person name="Geml J."/>
            <person name="Haridas S."/>
            <person name="Hughes K."/>
            <person name="Justo A."/>
            <person name="Karasinski D."/>
            <person name="Kautmanova I."/>
            <person name="Kiss B."/>
            <person name="Kocsube S."/>
            <person name="Kotiranta H."/>
            <person name="LaButti K.M."/>
            <person name="Lechner B.E."/>
            <person name="Liimatainen K."/>
            <person name="Lipzen A."/>
            <person name="Lukacs Z."/>
            <person name="Mihaltcheva S."/>
            <person name="Morgado L.N."/>
            <person name="Niskanen T."/>
            <person name="Noordeloos M.E."/>
            <person name="Ohm R.A."/>
            <person name="Ortiz-Santana B."/>
            <person name="Ovrebo C."/>
            <person name="Racz N."/>
            <person name="Riley R."/>
            <person name="Savchenko A."/>
            <person name="Shiryaev A."/>
            <person name="Soop K."/>
            <person name="Spirin V."/>
            <person name="Szebenyi C."/>
            <person name="Tomsovsky M."/>
            <person name="Tulloss R.E."/>
            <person name="Uehling J."/>
            <person name="Grigoriev I.V."/>
            <person name="Vagvolgyi C."/>
            <person name="Papp T."/>
            <person name="Martin F.M."/>
            <person name="Miettinen O."/>
            <person name="Hibbett D.S."/>
            <person name="Nagy L.G."/>
        </authorList>
    </citation>
    <scope>NUCLEOTIDE SEQUENCE [LARGE SCALE GENOMIC DNA]</scope>
    <source>
        <strain evidence="2 3">OMC1185</strain>
    </source>
</reference>